<evidence type="ECO:0000259" key="1">
    <source>
        <dbReference type="Pfam" id="PF10090"/>
    </source>
</evidence>
<accession>A0A7C9UWY5</accession>
<dbReference type="Gene3D" id="3.30.565.10">
    <property type="entry name" value="Histidine kinase-like ATPase, C-terminal domain"/>
    <property type="match status" value="1"/>
</dbReference>
<dbReference type="Gene3D" id="1.10.287.130">
    <property type="match status" value="1"/>
</dbReference>
<organism evidence="2 3">
    <name type="scientific">Magnetospirillum aberrantis SpK</name>
    <dbReference type="NCBI Taxonomy" id="908842"/>
    <lineage>
        <taxon>Bacteria</taxon>
        <taxon>Pseudomonadati</taxon>
        <taxon>Pseudomonadota</taxon>
        <taxon>Alphaproteobacteria</taxon>
        <taxon>Rhodospirillales</taxon>
        <taxon>Rhodospirillaceae</taxon>
        <taxon>Magnetospirillum</taxon>
    </lineage>
</organism>
<evidence type="ECO:0000313" key="2">
    <source>
        <dbReference type="EMBL" id="NFV78751.1"/>
    </source>
</evidence>
<dbReference type="RefSeq" id="WP_163673965.1">
    <property type="nucleotide sequence ID" value="NZ_JAAIYP010000004.1"/>
</dbReference>
<dbReference type="AlphaFoldDB" id="A0A7C9UWY5"/>
<reference evidence="2 3" key="1">
    <citation type="submission" date="2020-02" db="EMBL/GenBank/DDBJ databases">
        <authorList>
            <person name="Dziuba M."/>
            <person name="Kuznetsov B."/>
            <person name="Mardanov A."/>
            <person name="Ravin N."/>
            <person name="Grouzdev D."/>
        </authorList>
    </citation>
    <scope>NUCLEOTIDE SEQUENCE [LARGE SCALE GENOMIC DNA]</scope>
    <source>
        <strain evidence="2 3">SpK</strain>
    </source>
</reference>
<gene>
    <name evidence="2" type="ORF">G4223_01290</name>
</gene>
<dbReference type="EMBL" id="JAAIYP010000004">
    <property type="protein sequence ID" value="NFV78751.1"/>
    <property type="molecule type" value="Genomic_DNA"/>
</dbReference>
<comment type="caution">
    <text evidence="2">The sequence shown here is derived from an EMBL/GenBank/DDBJ whole genome shotgun (WGS) entry which is preliminary data.</text>
</comment>
<protein>
    <recommendedName>
        <fullName evidence="1">Histidine phosphotransferase ChpT C-terminal domain-containing protein</fullName>
    </recommendedName>
</protein>
<feature type="domain" description="Histidine phosphotransferase ChpT C-terminal" evidence="1">
    <location>
        <begin position="97"/>
        <end position="196"/>
    </location>
</feature>
<evidence type="ECO:0000313" key="3">
    <source>
        <dbReference type="Proteomes" id="UP000480684"/>
    </source>
</evidence>
<dbReference type="InterPro" id="IPR018762">
    <property type="entry name" value="ChpT_C"/>
</dbReference>
<proteinExistence type="predicted"/>
<name>A0A7C9UWY5_9PROT</name>
<sequence>MDFVQLAELLCARICHDLSGPVGAAAAGAELLEDMQVAPDPETLTLVAGAAGGAAARLKFFRAALGPAASTPQSSVVLTELIEGYLATQVSAASPGIVLSWPEAPQALEGTTAHLLLNLVLLAKDALPRGGRIQVAAQGGGLAVTAHGEPASLSEEARVVLVEKAPPGGPRGAQAELARLLAERLGRTLDVAISAEGLVLAAVLPRNTLSRSDG</sequence>
<keyword evidence="3" id="KW-1185">Reference proteome</keyword>
<dbReference type="Proteomes" id="UP000480684">
    <property type="component" value="Unassembled WGS sequence"/>
</dbReference>
<dbReference type="Pfam" id="PF10090">
    <property type="entry name" value="HPTransfase"/>
    <property type="match status" value="1"/>
</dbReference>
<dbReference type="InterPro" id="IPR036890">
    <property type="entry name" value="HATPase_C_sf"/>
</dbReference>